<evidence type="ECO:0008006" key="3">
    <source>
        <dbReference type="Google" id="ProtNLM"/>
    </source>
</evidence>
<comment type="caution">
    <text evidence="1">The sequence shown here is derived from an EMBL/GenBank/DDBJ whole genome shotgun (WGS) entry which is preliminary data.</text>
</comment>
<protein>
    <recommendedName>
        <fullName evidence="3">SnoaL-like domain-containing protein</fullName>
    </recommendedName>
</protein>
<gene>
    <name evidence="1" type="ORF">BOO71_0012772</name>
</gene>
<evidence type="ECO:0000313" key="1">
    <source>
        <dbReference type="EMBL" id="OLV16119.1"/>
    </source>
</evidence>
<name>A0A1U7NT71_9DEIO</name>
<dbReference type="InterPro" id="IPR032710">
    <property type="entry name" value="NTF2-like_dom_sf"/>
</dbReference>
<accession>A0A1U7NT71</accession>
<proteinExistence type="predicted"/>
<dbReference type="SUPFAM" id="SSF54427">
    <property type="entry name" value="NTF2-like"/>
    <property type="match status" value="1"/>
</dbReference>
<dbReference type="Gene3D" id="3.10.450.50">
    <property type="match status" value="1"/>
</dbReference>
<reference evidence="1 2" key="1">
    <citation type="submission" date="2017-01" db="EMBL/GenBank/DDBJ databases">
        <title>Genome Analysis of Deinococcus marmoris KOPRI26562.</title>
        <authorList>
            <person name="Kim J.H."/>
            <person name="Oh H.-M."/>
        </authorList>
    </citation>
    <scope>NUCLEOTIDE SEQUENCE [LARGE SCALE GENOMIC DNA]</scope>
    <source>
        <strain evidence="1 2">KOPRI26562</strain>
    </source>
</reference>
<dbReference type="Proteomes" id="UP000186607">
    <property type="component" value="Unassembled WGS sequence"/>
</dbReference>
<dbReference type="AlphaFoldDB" id="A0A1U7NT71"/>
<sequence length="44" mass="5394">MYYTTYGYFDDILVKTENGWRFSHRAYTYLYLDYSPFSGEGFRV</sequence>
<organism evidence="1 2">
    <name type="scientific">Deinococcus marmoris</name>
    <dbReference type="NCBI Taxonomy" id="249408"/>
    <lineage>
        <taxon>Bacteria</taxon>
        <taxon>Thermotogati</taxon>
        <taxon>Deinococcota</taxon>
        <taxon>Deinococci</taxon>
        <taxon>Deinococcales</taxon>
        <taxon>Deinococcaceae</taxon>
        <taxon>Deinococcus</taxon>
    </lineage>
</organism>
<dbReference type="EMBL" id="MSTI01000154">
    <property type="protein sequence ID" value="OLV16119.1"/>
    <property type="molecule type" value="Genomic_DNA"/>
</dbReference>
<keyword evidence="2" id="KW-1185">Reference proteome</keyword>
<evidence type="ECO:0000313" key="2">
    <source>
        <dbReference type="Proteomes" id="UP000186607"/>
    </source>
</evidence>